<dbReference type="AlphaFoldDB" id="A0A4S2G441"/>
<keyword evidence="1" id="KW-0812">Transmembrane</keyword>
<evidence type="ECO:0000313" key="2">
    <source>
        <dbReference type="EMBL" id="TGY76767.1"/>
    </source>
</evidence>
<sequence length="528" mass="59762">MKGLFAKHKIMMLVIILAIILIYTLFSLLCPIMTDDYMFWGKYLTANNGSMMPSLSGYCNYVRDLWLYENGRLANMLCAPVVLWMSKLAWAIILAVIICAIYLLSARMVNGSRPVSPLLLMSVWICCILLLPWYDTSSLMLIDYALNYFPPTLLTLATIWAAYRIESGQPFRNIYYYCAIVVIAFLAGIFHEGFSMPLLAAISVIAAVRKFSMPGQWWGIYIALLCGTIISAGSPAIWTRFFTVMDSRTQQHLLPYLRTLVKTTPVLLAMSTVAIAALPFRKSRQVLHSIISDRLNQYLILTASISAIMVIILKAPARATTGLNLLLIILLLRTVKSLGINHFQKSSTTAVIVSLISVCLFYSGVLLWQFKIFDENHQITMLLKDVDSDETIYMDTIRHAPWWTLSHPIVDIWYTSGQIRFVNNIYGRPEDIPPVLPKVLERYDFSNPVTIPEKTVFCQAGDIILMKGDNIDADKLPYNWRFTLAGGEEVGSYVMFVPFIANNGERWIAGFPTRIQVKGPFLNIKESY</sequence>
<dbReference type="EMBL" id="SRYD01000001">
    <property type="protein sequence ID" value="TGY76767.1"/>
    <property type="molecule type" value="Genomic_DNA"/>
</dbReference>
<feature type="transmembrane region" description="Helical" evidence="1">
    <location>
        <begin position="325"/>
        <end position="343"/>
    </location>
</feature>
<proteinExistence type="predicted"/>
<feature type="transmembrane region" description="Helical" evidence="1">
    <location>
        <begin position="259"/>
        <end position="280"/>
    </location>
</feature>
<feature type="transmembrane region" description="Helical" evidence="1">
    <location>
        <begin position="115"/>
        <end position="134"/>
    </location>
</feature>
<feature type="transmembrane region" description="Helical" evidence="1">
    <location>
        <begin position="349"/>
        <end position="368"/>
    </location>
</feature>
<feature type="transmembrane region" description="Helical" evidence="1">
    <location>
        <begin position="295"/>
        <end position="313"/>
    </location>
</feature>
<evidence type="ECO:0000256" key="1">
    <source>
        <dbReference type="SAM" id="Phobius"/>
    </source>
</evidence>
<feature type="transmembrane region" description="Helical" evidence="1">
    <location>
        <begin position="81"/>
        <end position="103"/>
    </location>
</feature>
<keyword evidence="1" id="KW-0472">Membrane</keyword>
<feature type="transmembrane region" description="Helical" evidence="1">
    <location>
        <begin position="175"/>
        <end position="206"/>
    </location>
</feature>
<evidence type="ECO:0008006" key="4">
    <source>
        <dbReference type="Google" id="ProtNLM"/>
    </source>
</evidence>
<feature type="transmembrane region" description="Helical" evidence="1">
    <location>
        <begin position="146"/>
        <end position="163"/>
    </location>
</feature>
<feature type="transmembrane region" description="Helical" evidence="1">
    <location>
        <begin position="218"/>
        <end position="238"/>
    </location>
</feature>
<gene>
    <name evidence="2" type="ORF">E5333_00520</name>
</gene>
<name>A0A4S2G441_9BACT</name>
<protein>
    <recommendedName>
        <fullName evidence="4">Glycosyltransferase RgtA/B/C/D-like domain-containing protein</fullName>
    </recommendedName>
</protein>
<keyword evidence="1" id="KW-1133">Transmembrane helix</keyword>
<dbReference type="RefSeq" id="WP_135992621.1">
    <property type="nucleotide sequence ID" value="NZ_CAPNTR010000001.1"/>
</dbReference>
<comment type="caution">
    <text evidence="2">The sequence shown here is derived from an EMBL/GenBank/DDBJ whole genome shotgun (WGS) entry which is preliminary data.</text>
</comment>
<dbReference type="InterPro" id="IPR045691">
    <property type="entry name" value="DUF6056"/>
</dbReference>
<dbReference type="Proteomes" id="UP000306630">
    <property type="component" value="Unassembled WGS sequence"/>
</dbReference>
<evidence type="ECO:0000313" key="3">
    <source>
        <dbReference type="Proteomes" id="UP000306630"/>
    </source>
</evidence>
<accession>A0A4S2G441</accession>
<organism evidence="2 3">
    <name type="scientific">Muribaculum intestinale</name>
    <dbReference type="NCBI Taxonomy" id="1796646"/>
    <lineage>
        <taxon>Bacteria</taxon>
        <taxon>Pseudomonadati</taxon>
        <taxon>Bacteroidota</taxon>
        <taxon>Bacteroidia</taxon>
        <taxon>Bacteroidales</taxon>
        <taxon>Muribaculaceae</taxon>
        <taxon>Muribaculum</taxon>
    </lineage>
</organism>
<dbReference type="Pfam" id="PF19528">
    <property type="entry name" value="DUF6056"/>
    <property type="match status" value="1"/>
</dbReference>
<feature type="transmembrane region" description="Helical" evidence="1">
    <location>
        <begin position="12"/>
        <end position="34"/>
    </location>
</feature>
<reference evidence="2 3" key="1">
    <citation type="submission" date="2019-04" db="EMBL/GenBank/DDBJ databases">
        <title>Microbes associate with the intestines of laboratory mice.</title>
        <authorList>
            <person name="Navarre W."/>
            <person name="Wong E."/>
            <person name="Huang K."/>
            <person name="Tropini C."/>
            <person name="Ng K."/>
            <person name="Yu B."/>
        </authorList>
    </citation>
    <scope>NUCLEOTIDE SEQUENCE [LARGE SCALE GENOMIC DNA]</scope>
    <source>
        <strain evidence="2 3">NM06_A21</strain>
    </source>
</reference>